<name>A0A6B9V8W2_ARAHY</name>
<evidence type="ECO:0000313" key="2">
    <source>
        <dbReference type="Proteomes" id="UP000464620"/>
    </source>
</evidence>
<protein>
    <submittedName>
        <fullName evidence="1">Uncharacterized protein</fullName>
    </submittedName>
</protein>
<dbReference type="AlphaFoldDB" id="A0A6B9V8W2"/>
<gene>
    <name evidence="1" type="ORF">DS421_19g659220</name>
</gene>
<dbReference type="Proteomes" id="UP000464620">
    <property type="component" value="Chromosome B09"/>
</dbReference>
<organism evidence="1 2">
    <name type="scientific">Arachis hypogaea</name>
    <name type="common">Peanut</name>
    <dbReference type="NCBI Taxonomy" id="3818"/>
    <lineage>
        <taxon>Eukaryota</taxon>
        <taxon>Viridiplantae</taxon>
        <taxon>Streptophyta</taxon>
        <taxon>Embryophyta</taxon>
        <taxon>Tracheophyta</taxon>
        <taxon>Spermatophyta</taxon>
        <taxon>Magnoliopsida</taxon>
        <taxon>eudicotyledons</taxon>
        <taxon>Gunneridae</taxon>
        <taxon>Pentapetalae</taxon>
        <taxon>rosids</taxon>
        <taxon>fabids</taxon>
        <taxon>Fabales</taxon>
        <taxon>Fabaceae</taxon>
        <taxon>Papilionoideae</taxon>
        <taxon>50 kb inversion clade</taxon>
        <taxon>dalbergioids sensu lato</taxon>
        <taxon>Dalbergieae</taxon>
        <taxon>Pterocarpus clade</taxon>
        <taxon>Arachis</taxon>
    </lineage>
</organism>
<evidence type="ECO:0000313" key="1">
    <source>
        <dbReference type="EMBL" id="QHN78186.1"/>
    </source>
</evidence>
<accession>A0A6B9V8W2</accession>
<dbReference type="EMBL" id="CP031001">
    <property type="protein sequence ID" value="QHN78186.1"/>
    <property type="molecule type" value="Genomic_DNA"/>
</dbReference>
<sequence>MNPNFQSQPRAFVSLSLLSQAWRRQRTASHSHLVPLTSSAPASPHPHLVSPLVASSSLSASGYLTASCSRSLTASP</sequence>
<proteinExistence type="predicted"/>
<reference evidence="1 2" key="1">
    <citation type="submission" date="2020-01" db="EMBL/GenBank/DDBJ databases">
        <title>Genome sequence of Arachis hypogaea, cultivar Shitouqi.</title>
        <authorList>
            <person name="Zhuang W."/>
            <person name="Chen H."/>
            <person name="Varshney R."/>
            <person name="Wang D."/>
            <person name="Ming R."/>
        </authorList>
    </citation>
    <scope>NUCLEOTIDE SEQUENCE [LARGE SCALE GENOMIC DNA]</scope>
    <source>
        <tissue evidence="1">Young leaf</tissue>
    </source>
</reference>